<name>A0A1Y1Y1P3_9FUNG</name>
<dbReference type="Gene3D" id="1.10.510.10">
    <property type="entry name" value="Transferase(Phosphotransferase) domain 1"/>
    <property type="match status" value="1"/>
</dbReference>
<dbReference type="InterPro" id="IPR000719">
    <property type="entry name" value="Prot_kinase_dom"/>
</dbReference>
<dbReference type="GO" id="GO:0005524">
    <property type="term" value="F:ATP binding"/>
    <property type="evidence" value="ECO:0007669"/>
    <property type="project" value="InterPro"/>
</dbReference>
<dbReference type="InParanoid" id="A0A1Y1Y1P3"/>
<keyword evidence="3" id="KW-1185">Reference proteome</keyword>
<dbReference type="PANTHER" id="PTHR44167">
    <property type="entry name" value="OVARIAN-SPECIFIC SERINE/THREONINE-PROTEIN KINASE LOK-RELATED"/>
    <property type="match status" value="1"/>
</dbReference>
<dbReference type="GO" id="GO:0004672">
    <property type="term" value="F:protein kinase activity"/>
    <property type="evidence" value="ECO:0007669"/>
    <property type="project" value="InterPro"/>
</dbReference>
<dbReference type="PANTHER" id="PTHR44167:SF24">
    <property type="entry name" value="SERINE_THREONINE-PROTEIN KINASE CHK2"/>
    <property type="match status" value="1"/>
</dbReference>
<dbReference type="EMBL" id="MCFE01000300">
    <property type="protein sequence ID" value="ORX91930.1"/>
    <property type="molecule type" value="Genomic_DNA"/>
</dbReference>
<gene>
    <name evidence="2" type="ORF">K493DRAFT_226896</name>
</gene>
<dbReference type="InterPro" id="IPR011009">
    <property type="entry name" value="Kinase-like_dom_sf"/>
</dbReference>
<feature type="domain" description="Protein kinase" evidence="1">
    <location>
        <begin position="1"/>
        <end position="220"/>
    </location>
</feature>
<evidence type="ECO:0000313" key="2">
    <source>
        <dbReference type="EMBL" id="ORX91930.1"/>
    </source>
</evidence>
<dbReference type="OrthoDB" id="4062651at2759"/>
<accession>A0A1Y1Y1P3</accession>
<comment type="caution">
    <text evidence="2">The sequence shown here is derived from an EMBL/GenBank/DDBJ whole genome shotgun (WGS) entry which is preliminary data.</text>
</comment>
<dbReference type="AlphaFoldDB" id="A0A1Y1Y1P3"/>
<reference evidence="2 3" key="1">
    <citation type="submission" date="2016-07" db="EMBL/GenBank/DDBJ databases">
        <title>Pervasive Adenine N6-methylation of Active Genes in Fungi.</title>
        <authorList>
            <consortium name="DOE Joint Genome Institute"/>
            <person name="Mondo S.J."/>
            <person name="Dannebaum R.O."/>
            <person name="Kuo R.C."/>
            <person name="Labutti K."/>
            <person name="Haridas S."/>
            <person name="Kuo A."/>
            <person name="Salamov A."/>
            <person name="Ahrendt S.R."/>
            <person name="Lipzen A."/>
            <person name="Sullivan W."/>
            <person name="Andreopoulos W.B."/>
            <person name="Clum A."/>
            <person name="Lindquist E."/>
            <person name="Daum C."/>
            <person name="Ramamoorthy G.K."/>
            <person name="Gryganskyi A."/>
            <person name="Culley D."/>
            <person name="Magnuson J.K."/>
            <person name="James T.Y."/>
            <person name="O'Malley M.A."/>
            <person name="Stajich J.E."/>
            <person name="Spatafora J.W."/>
            <person name="Visel A."/>
            <person name="Grigoriev I.V."/>
        </authorList>
    </citation>
    <scope>NUCLEOTIDE SEQUENCE [LARGE SCALE GENOMIC DNA]</scope>
    <source>
        <strain evidence="2 3">CBS 931.73</strain>
    </source>
</reference>
<dbReference type="Proteomes" id="UP000193498">
    <property type="component" value="Unassembled WGS sequence"/>
</dbReference>
<evidence type="ECO:0000313" key="3">
    <source>
        <dbReference type="Proteomes" id="UP000193498"/>
    </source>
</evidence>
<dbReference type="SUPFAM" id="SSF56112">
    <property type="entry name" value="Protein kinase-like (PK-like)"/>
    <property type="match status" value="1"/>
</dbReference>
<dbReference type="PROSITE" id="PS50011">
    <property type="entry name" value="PROTEIN_KINASE_DOM"/>
    <property type="match status" value="1"/>
</dbReference>
<evidence type="ECO:0000259" key="1">
    <source>
        <dbReference type="PROSITE" id="PS50011"/>
    </source>
</evidence>
<proteinExistence type="predicted"/>
<protein>
    <recommendedName>
        <fullName evidence="1">Protein kinase domain-containing protein</fullName>
    </recommendedName>
</protein>
<sequence length="236" mass="27558">MSRCQQTLRQYLHGRCSISAAQKYKLMRDLIVAVKELHDQGISHRNLSEGNVMINEVEGDILQDGQPRPKVVLIDFRKAQFTRKEDIQQWRVSLLDSEEENLLPKTSTLPDHESKRYRSVVTLPRSKYHTDLLPLIIDPLAEDVFSLGVLLWQIATQRNPWTGIFEDDIMGLRQIVGDERRLRIEICRTVPGNRCRELLFGCLGVRAEDRWNLQQLSGWIWNPDNRKQLIWEMTGQ</sequence>
<organism evidence="2 3">
    <name type="scientific">Basidiobolus meristosporus CBS 931.73</name>
    <dbReference type="NCBI Taxonomy" id="1314790"/>
    <lineage>
        <taxon>Eukaryota</taxon>
        <taxon>Fungi</taxon>
        <taxon>Fungi incertae sedis</taxon>
        <taxon>Zoopagomycota</taxon>
        <taxon>Entomophthoromycotina</taxon>
        <taxon>Basidiobolomycetes</taxon>
        <taxon>Basidiobolales</taxon>
        <taxon>Basidiobolaceae</taxon>
        <taxon>Basidiobolus</taxon>
    </lineage>
</organism>